<evidence type="ECO:0000256" key="1">
    <source>
        <dbReference type="SAM" id="MobiDB-lite"/>
    </source>
</evidence>
<feature type="region of interest" description="Disordered" evidence="1">
    <location>
        <begin position="49"/>
        <end position="83"/>
    </location>
</feature>
<sequence>MTPDTVLRGANRLSGFQSPNSPSPSPRVQDAGFAERYYHQTIDTRYSASRSKQALSLPVSQQSTSPNPKGSGRWLRGARPMTPDTVLRGANRLSVFQSPYSSPSSRVQEWSETTARPMTLHQIPCFAEQAGFGIWWSQSVLPASALDLRVTRAVMTVTGFKLSSLQVSPSGSYSYTTTKTGGGGRALVSQIGGPLRTPELSSDSGAESPSFRLHFLQEPSHRKTYSTTLGGLKHKSRQLYQPRVIQAANKLTVSTHKQPAIASLIARLSTDLGRDIPDNRLVWEPTGHSDTRTLGQIRVCPVLLSCTGQPALSIQGNAKMSFEH</sequence>
<gene>
    <name evidence="2" type="ORF">EGW08_016844</name>
</gene>
<feature type="region of interest" description="Disordered" evidence="1">
    <location>
        <begin position="188"/>
        <end position="208"/>
    </location>
</feature>
<dbReference type="EMBL" id="RQTK01000745">
    <property type="protein sequence ID" value="RUS75405.1"/>
    <property type="molecule type" value="Genomic_DNA"/>
</dbReference>
<comment type="caution">
    <text evidence="2">The sequence shown here is derived from an EMBL/GenBank/DDBJ whole genome shotgun (WGS) entry which is preliminary data.</text>
</comment>
<dbReference type="AlphaFoldDB" id="A0A433T1G8"/>
<protein>
    <submittedName>
        <fullName evidence="2">Uncharacterized protein</fullName>
    </submittedName>
</protein>
<keyword evidence="3" id="KW-1185">Reference proteome</keyword>
<name>A0A433T1G8_ELYCH</name>
<evidence type="ECO:0000313" key="3">
    <source>
        <dbReference type="Proteomes" id="UP000271974"/>
    </source>
</evidence>
<dbReference type="Proteomes" id="UP000271974">
    <property type="component" value="Unassembled WGS sequence"/>
</dbReference>
<feature type="compositionally biased region" description="Polar residues" evidence="1">
    <location>
        <begin position="49"/>
        <end position="68"/>
    </location>
</feature>
<feature type="region of interest" description="Disordered" evidence="1">
    <location>
        <begin position="1"/>
        <end position="33"/>
    </location>
</feature>
<organism evidence="2 3">
    <name type="scientific">Elysia chlorotica</name>
    <name type="common">Eastern emerald elysia</name>
    <name type="synonym">Sea slug</name>
    <dbReference type="NCBI Taxonomy" id="188477"/>
    <lineage>
        <taxon>Eukaryota</taxon>
        <taxon>Metazoa</taxon>
        <taxon>Spiralia</taxon>
        <taxon>Lophotrochozoa</taxon>
        <taxon>Mollusca</taxon>
        <taxon>Gastropoda</taxon>
        <taxon>Heterobranchia</taxon>
        <taxon>Euthyneura</taxon>
        <taxon>Panpulmonata</taxon>
        <taxon>Sacoglossa</taxon>
        <taxon>Placobranchoidea</taxon>
        <taxon>Plakobranchidae</taxon>
        <taxon>Elysia</taxon>
    </lineage>
</organism>
<accession>A0A433T1G8</accession>
<evidence type="ECO:0000313" key="2">
    <source>
        <dbReference type="EMBL" id="RUS75405.1"/>
    </source>
</evidence>
<reference evidence="2 3" key="1">
    <citation type="submission" date="2019-01" db="EMBL/GenBank/DDBJ databases">
        <title>A draft genome assembly of the solar-powered sea slug Elysia chlorotica.</title>
        <authorList>
            <person name="Cai H."/>
            <person name="Li Q."/>
            <person name="Fang X."/>
            <person name="Li J."/>
            <person name="Curtis N.E."/>
            <person name="Altenburger A."/>
            <person name="Shibata T."/>
            <person name="Feng M."/>
            <person name="Maeda T."/>
            <person name="Schwartz J.A."/>
            <person name="Shigenobu S."/>
            <person name="Lundholm N."/>
            <person name="Nishiyama T."/>
            <person name="Yang H."/>
            <person name="Hasebe M."/>
            <person name="Li S."/>
            <person name="Pierce S.K."/>
            <person name="Wang J."/>
        </authorList>
    </citation>
    <scope>NUCLEOTIDE SEQUENCE [LARGE SCALE GENOMIC DNA]</scope>
    <source>
        <strain evidence="2">EC2010</strain>
        <tissue evidence="2">Whole organism of an adult</tissue>
    </source>
</reference>
<proteinExistence type="predicted"/>